<dbReference type="Proteomes" id="UP001056778">
    <property type="component" value="Chromosome 8"/>
</dbReference>
<proteinExistence type="predicted"/>
<keyword evidence="2" id="KW-1185">Reference proteome</keyword>
<protein>
    <submittedName>
        <fullName evidence="1">Ketimine reductase mu-crystallin</fullName>
    </submittedName>
</protein>
<dbReference type="EMBL" id="CM043022">
    <property type="protein sequence ID" value="KAI4456638.1"/>
    <property type="molecule type" value="Genomic_DNA"/>
</dbReference>
<accession>A0ACB9SND7</accession>
<evidence type="ECO:0000313" key="1">
    <source>
        <dbReference type="EMBL" id="KAI4456638.1"/>
    </source>
</evidence>
<comment type="caution">
    <text evidence="1">The sequence shown here is derived from an EMBL/GenBank/DDBJ whole genome shotgun (WGS) entry which is preliminary data.</text>
</comment>
<name>A0ACB9SND7_HOLOL</name>
<evidence type="ECO:0000313" key="2">
    <source>
        <dbReference type="Proteomes" id="UP001056778"/>
    </source>
</evidence>
<organism evidence="1 2">
    <name type="scientific">Holotrichia oblita</name>
    <name type="common">Chafer beetle</name>
    <dbReference type="NCBI Taxonomy" id="644536"/>
    <lineage>
        <taxon>Eukaryota</taxon>
        <taxon>Metazoa</taxon>
        <taxon>Ecdysozoa</taxon>
        <taxon>Arthropoda</taxon>
        <taxon>Hexapoda</taxon>
        <taxon>Insecta</taxon>
        <taxon>Pterygota</taxon>
        <taxon>Neoptera</taxon>
        <taxon>Endopterygota</taxon>
        <taxon>Coleoptera</taxon>
        <taxon>Polyphaga</taxon>
        <taxon>Scarabaeiformia</taxon>
        <taxon>Scarabaeidae</taxon>
        <taxon>Melolonthinae</taxon>
        <taxon>Holotrichia</taxon>
    </lineage>
</organism>
<gene>
    <name evidence="1" type="ORF">MML48_8g00012289</name>
</gene>
<reference evidence="1" key="1">
    <citation type="submission" date="2022-04" db="EMBL/GenBank/DDBJ databases">
        <title>Chromosome-scale genome assembly of Holotrichia oblita Faldermann.</title>
        <authorList>
            <person name="Rongchong L."/>
        </authorList>
    </citation>
    <scope>NUCLEOTIDE SEQUENCE</scope>
    <source>
        <strain evidence="1">81SQS9</strain>
    </source>
</reference>
<sequence>MELPNIEEKEKIMRNKHKLRNVGNRAYYINNDLSKRERSVGKHIRIRVWSEKQKEKEVKIGVRKLTIEGEEWRWNKEKEELEKTDRPRNRMEIGSKYQGKEKGYESIYSFTKKWFKEE</sequence>